<keyword evidence="4" id="KW-1185">Reference proteome</keyword>
<dbReference type="STRING" id="321146.A0A139H0N7"/>
<evidence type="ECO:0000256" key="2">
    <source>
        <dbReference type="SAM" id="Phobius"/>
    </source>
</evidence>
<protein>
    <submittedName>
        <fullName evidence="3">Uncharacterized protein</fullName>
    </submittedName>
</protein>
<name>A0A139H0N7_9PEZI</name>
<dbReference type="Proteomes" id="UP000070133">
    <property type="component" value="Unassembled WGS sequence"/>
</dbReference>
<organism evidence="3 4">
    <name type="scientific">Pseudocercospora eumusae</name>
    <dbReference type="NCBI Taxonomy" id="321146"/>
    <lineage>
        <taxon>Eukaryota</taxon>
        <taxon>Fungi</taxon>
        <taxon>Dikarya</taxon>
        <taxon>Ascomycota</taxon>
        <taxon>Pezizomycotina</taxon>
        <taxon>Dothideomycetes</taxon>
        <taxon>Dothideomycetidae</taxon>
        <taxon>Mycosphaerellales</taxon>
        <taxon>Mycosphaerellaceae</taxon>
        <taxon>Pseudocercospora</taxon>
    </lineage>
</organism>
<gene>
    <name evidence="3" type="ORF">AC578_8080</name>
</gene>
<dbReference type="EMBL" id="LFZN01000191">
    <property type="protein sequence ID" value="KXS95982.1"/>
    <property type="molecule type" value="Genomic_DNA"/>
</dbReference>
<reference evidence="3 4" key="1">
    <citation type="submission" date="2015-07" db="EMBL/GenBank/DDBJ databases">
        <title>Comparative genomics of the Sigatoka disease complex on banana suggests a link between parallel evolutionary changes in Pseudocercospora fijiensis and Pseudocercospora eumusae and increased virulence on the banana host.</title>
        <authorList>
            <person name="Chang T.-C."/>
            <person name="Salvucci A."/>
            <person name="Crous P.W."/>
            <person name="Stergiopoulos I."/>
        </authorList>
    </citation>
    <scope>NUCLEOTIDE SEQUENCE [LARGE SCALE GENOMIC DNA]</scope>
    <source>
        <strain evidence="3 4">CBS 114824</strain>
    </source>
</reference>
<evidence type="ECO:0000313" key="4">
    <source>
        <dbReference type="Proteomes" id="UP000070133"/>
    </source>
</evidence>
<dbReference type="OrthoDB" id="3650863at2759"/>
<feature type="compositionally biased region" description="Low complexity" evidence="1">
    <location>
        <begin position="171"/>
        <end position="193"/>
    </location>
</feature>
<keyword evidence="2" id="KW-0812">Transmembrane</keyword>
<keyword evidence="2" id="KW-1133">Transmembrane helix</keyword>
<feature type="region of interest" description="Disordered" evidence="1">
    <location>
        <begin position="171"/>
        <end position="194"/>
    </location>
</feature>
<keyword evidence="2" id="KW-0472">Membrane</keyword>
<comment type="caution">
    <text evidence="3">The sequence shown here is derived from an EMBL/GenBank/DDBJ whole genome shotgun (WGS) entry which is preliminary data.</text>
</comment>
<sequence>MPALRLSVVPIMAQQKCQQYEEYLHGRLLLFADTRTSGQVDNLVGRDSKDRRDRISTACSLLCSPPFFTYIHLYNTSEPPVFHSHHHLQHLLHSLAMKSTAATLAAIFGYAAAQQAYGPPTTTSAPCPAPGTNGPDGRYSCNPAHQYPDNQFCLLDSGCYYLVNQGPGVSATPTASTPSSPTTPTASPSCPAPGTNSTDGRYSCNPAHQYPANQFCLLDGGCYYLVNQGPGVSYPENQFCLLDGGCYYLVNQGPGVSVSAPGGTSLTTVCPTSTGATPVPPAPTATGSTMSMPPPAGKTNGTATATKPVAYTGAAAIATAAPVMAVAALAGLFL</sequence>
<evidence type="ECO:0000313" key="3">
    <source>
        <dbReference type="EMBL" id="KXS95982.1"/>
    </source>
</evidence>
<dbReference type="AlphaFoldDB" id="A0A139H0N7"/>
<feature type="region of interest" description="Disordered" evidence="1">
    <location>
        <begin position="271"/>
        <end position="301"/>
    </location>
</feature>
<evidence type="ECO:0000256" key="1">
    <source>
        <dbReference type="SAM" id="MobiDB-lite"/>
    </source>
</evidence>
<accession>A0A139H0N7</accession>
<feature type="transmembrane region" description="Helical" evidence="2">
    <location>
        <begin position="309"/>
        <end position="333"/>
    </location>
</feature>
<proteinExistence type="predicted"/>